<name>A0AA87ZTY9_FICCA</name>
<dbReference type="EMBL" id="BTGU01000010">
    <property type="protein sequence ID" value="GMN39754.1"/>
    <property type="molecule type" value="Genomic_DNA"/>
</dbReference>
<gene>
    <name evidence="1" type="ORF">TIFTF001_008997</name>
</gene>
<sequence>MILMTAMVTAGTPVVFVSVAEDLGDVTATAVLLRASEIWRTRDSRRRR</sequence>
<keyword evidence="2" id="KW-1185">Reference proteome</keyword>
<proteinExistence type="predicted"/>
<organism evidence="1 2">
    <name type="scientific">Ficus carica</name>
    <name type="common">Common fig</name>
    <dbReference type="NCBI Taxonomy" id="3494"/>
    <lineage>
        <taxon>Eukaryota</taxon>
        <taxon>Viridiplantae</taxon>
        <taxon>Streptophyta</taxon>
        <taxon>Embryophyta</taxon>
        <taxon>Tracheophyta</taxon>
        <taxon>Spermatophyta</taxon>
        <taxon>Magnoliopsida</taxon>
        <taxon>eudicotyledons</taxon>
        <taxon>Gunneridae</taxon>
        <taxon>Pentapetalae</taxon>
        <taxon>rosids</taxon>
        <taxon>fabids</taxon>
        <taxon>Rosales</taxon>
        <taxon>Moraceae</taxon>
        <taxon>Ficeae</taxon>
        <taxon>Ficus</taxon>
    </lineage>
</organism>
<protein>
    <submittedName>
        <fullName evidence="1">Uncharacterized protein</fullName>
    </submittedName>
</protein>
<dbReference type="AlphaFoldDB" id="A0AA87ZTY9"/>
<evidence type="ECO:0000313" key="2">
    <source>
        <dbReference type="Proteomes" id="UP001187192"/>
    </source>
</evidence>
<evidence type="ECO:0000313" key="1">
    <source>
        <dbReference type="EMBL" id="GMN39754.1"/>
    </source>
</evidence>
<dbReference type="Proteomes" id="UP001187192">
    <property type="component" value="Unassembled WGS sequence"/>
</dbReference>
<comment type="caution">
    <text evidence="1">The sequence shown here is derived from an EMBL/GenBank/DDBJ whole genome shotgun (WGS) entry which is preliminary data.</text>
</comment>
<accession>A0AA87ZTY9</accession>
<reference evidence="1" key="1">
    <citation type="submission" date="2023-07" db="EMBL/GenBank/DDBJ databases">
        <title>draft genome sequence of fig (Ficus carica).</title>
        <authorList>
            <person name="Takahashi T."/>
            <person name="Nishimura K."/>
        </authorList>
    </citation>
    <scope>NUCLEOTIDE SEQUENCE</scope>
</reference>